<dbReference type="AlphaFoldDB" id="A0A5R9JCN0"/>
<gene>
    <name evidence="1" type="ORF">FE263_06820</name>
</gene>
<keyword evidence="2" id="KW-1185">Reference proteome</keyword>
<dbReference type="Proteomes" id="UP000305654">
    <property type="component" value="Unassembled WGS sequence"/>
</dbReference>
<protein>
    <submittedName>
        <fullName evidence="1">Uncharacterized protein</fullName>
    </submittedName>
</protein>
<comment type="caution">
    <text evidence="1">The sequence shown here is derived from an EMBL/GenBank/DDBJ whole genome shotgun (WGS) entry which is preliminary data.</text>
</comment>
<name>A0A5R9JCN0_9PROT</name>
<dbReference type="RefSeq" id="WP_138325216.1">
    <property type="nucleotide sequence ID" value="NZ_VCDI01000002.1"/>
</dbReference>
<organism evidence="1 2">
    <name type="scientific">Lichenicoccus roseus</name>
    <dbReference type="NCBI Taxonomy" id="2683649"/>
    <lineage>
        <taxon>Bacteria</taxon>
        <taxon>Pseudomonadati</taxon>
        <taxon>Pseudomonadota</taxon>
        <taxon>Alphaproteobacteria</taxon>
        <taxon>Acetobacterales</taxon>
        <taxon>Acetobacteraceae</taxon>
        <taxon>Lichenicoccus</taxon>
    </lineage>
</organism>
<evidence type="ECO:0000313" key="1">
    <source>
        <dbReference type="EMBL" id="TLU73136.1"/>
    </source>
</evidence>
<sequence>MQRFLSTGPALVAALMSAERQAGPAPAGNRTPGEIASLLAIRLQFARRPPRQRSAPAGLDADILGVDFRRGIRA</sequence>
<accession>A0A5R9JCN0</accession>
<evidence type="ECO:0000313" key="2">
    <source>
        <dbReference type="Proteomes" id="UP000305654"/>
    </source>
</evidence>
<proteinExistence type="predicted"/>
<reference evidence="1 2" key="1">
    <citation type="submission" date="2019-05" db="EMBL/GenBank/DDBJ databases">
        <authorList>
            <person name="Pankratov T."/>
            <person name="Grouzdev D."/>
        </authorList>
    </citation>
    <scope>NUCLEOTIDE SEQUENCE [LARGE SCALE GENOMIC DNA]</scope>
    <source>
        <strain evidence="1 2">KEBCLARHB70R</strain>
    </source>
</reference>
<dbReference type="EMBL" id="VCDI01000002">
    <property type="protein sequence ID" value="TLU73136.1"/>
    <property type="molecule type" value="Genomic_DNA"/>
</dbReference>